<evidence type="ECO:0000256" key="1">
    <source>
        <dbReference type="SAM" id="Coils"/>
    </source>
</evidence>
<dbReference type="AlphaFoldDB" id="A0A1A9V0M4"/>
<accession>A0A1A9V0M4</accession>
<feature type="compositionally biased region" description="Polar residues" evidence="2">
    <location>
        <begin position="144"/>
        <end position="159"/>
    </location>
</feature>
<feature type="region of interest" description="Disordered" evidence="2">
    <location>
        <begin position="112"/>
        <end position="186"/>
    </location>
</feature>
<reference evidence="4" key="1">
    <citation type="submission" date="2020-05" db="UniProtKB">
        <authorList>
            <consortium name="EnsemblMetazoa"/>
        </authorList>
    </citation>
    <scope>IDENTIFICATION</scope>
    <source>
        <strain evidence="4">TTRI</strain>
    </source>
</reference>
<feature type="compositionally biased region" description="Basic and acidic residues" evidence="2">
    <location>
        <begin position="125"/>
        <end position="142"/>
    </location>
</feature>
<organism evidence="4 5">
    <name type="scientific">Glossina austeni</name>
    <name type="common">Savannah tsetse fly</name>
    <dbReference type="NCBI Taxonomy" id="7395"/>
    <lineage>
        <taxon>Eukaryota</taxon>
        <taxon>Metazoa</taxon>
        <taxon>Ecdysozoa</taxon>
        <taxon>Arthropoda</taxon>
        <taxon>Hexapoda</taxon>
        <taxon>Insecta</taxon>
        <taxon>Pterygota</taxon>
        <taxon>Neoptera</taxon>
        <taxon>Endopterygota</taxon>
        <taxon>Diptera</taxon>
        <taxon>Brachycera</taxon>
        <taxon>Muscomorpha</taxon>
        <taxon>Hippoboscoidea</taxon>
        <taxon>Glossinidae</taxon>
        <taxon>Glossina</taxon>
    </lineage>
</organism>
<feature type="coiled-coil region" evidence="1">
    <location>
        <begin position="272"/>
        <end position="334"/>
    </location>
</feature>
<dbReference type="Proteomes" id="UP000078200">
    <property type="component" value="Unassembled WGS sequence"/>
</dbReference>
<keyword evidence="1" id="KW-0175">Coiled coil</keyword>
<feature type="compositionally biased region" description="Basic and acidic residues" evidence="2">
    <location>
        <begin position="160"/>
        <end position="169"/>
    </location>
</feature>
<evidence type="ECO:0000313" key="5">
    <source>
        <dbReference type="Proteomes" id="UP000078200"/>
    </source>
</evidence>
<feature type="signal peptide" evidence="3">
    <location>
        <begin position="1"/>
        <end position="27"/>
    </location>
</feature>
<feature type="chain" id="PRO_5008398940" evidence="3">
    <location>
        <begin position="28"/>
        <end position="363"/>
    </location>
</feature>
<keyword evidence="3" id="KW-0732">Signal</keyword>
<evidence type="ECO:0000256" key="3">
    <source>
        <dbReference type="SAM" id="SignalP"/>
    </source>
</evidence>
<sequence>MFKLLNYFQIMFVHLLLLNVKWVTTHAVQDENRVGFPWQKNGKFFELNFRTTDDVLLQAATDRLNFNIKANELELNRRVQKINRLYNEVIEWARNQYQAVTDYQNKMCRAEQQATNQNQLDANDDTSRVEEKEEKVIEHETEPMQPNDSESDLNENQPNDDGKEQKETDQTYPNKLDLSQGQDYDDKREQRNVEYEDEFPLEDKLGLNHHLDDNNETEEADFDYDEEGGGEEETHQIKSDTNQVQDDRGIEEDGKVEIENVNENQKLDSDNFEKLSTELLRLRGTFKRLEDEIGSHMSMIGEPINEYQASLGKLNTLQEELDDEDERKESYLRHKIAFRNNLQSLLEAIKSDTAHWDVDRSQN</sequence>
<feature type="compositionally biased region" description="Polar residues" evidence="2">
    <location>
        <begin position="170"/>
        <end position="182"/>
    </location>
</feature>
<feature type="compositionally biased region" description="Polar residues" evidence="2">
    <location>
        <begin position="112"/>
        <end position="121"/>
    </location>
</feature>
<evidence type="ECO:0000313" key="4">
    <source>
        <dbReference type="EnsemblMetazoa" id="GAUT021881-PA"/>
    </source>
</evidence>
<evidence type="ECO:0000256" key="2">
    <source>
        <dbReference type="SAM" id="MobiDB-lite"/>
    </source>
</evidence>
<keyword evidence="5" id="KW-1185">Reference proteome</keyword>
<feature type="region of interest" description="Disordered" evidence="2">
    <location>
        <begin position="220"/>
        <end position="248"/>
    </location>
</feature>
<protein>
    <submittedName>
        <fullName evidence="4">Uncharacterized protein</fullName>
    </submittedName>
</protein>
<dbReference type="VEuPathDB" id="VectorBase:GAUT021881"/>
<feature type="compositionally biased region" description="Acidic residues" evidence="2">
    <location>
        <begin position="220"/>
        <end position="231"/>
    </location>
</feature>
<proteinExistence type="predicted"/>
<dbReference type="EnsemblMetazoa" id="GAUT021881-RA">
    <property type="protein sequence ID" value="GAUT021881-PA"/>
    <property type="gene ID" value="GAUT021881"/>
</dbReference>
<name>A0A1A9V0M4_GLOAU</name>